<name>A0A0A1SWX1_9HYPO</name>
<dbReference type="OrthoDB" id="4725912at2759"/>
<reference evidence="1 2" key="1">
    <citation type="journal article" date="2015" name="Genome Announc.">
        <title>Draft Genome Sequence and Gene Annotation of the Entomopathogenic Fungus Verticillium hemipterigenum.</title>
        <authorList>
            <person name="Horn F."/>
            <person name="Habel A."/>
            <person name="Scharf D.H."/>
            <person name="Dworschak J."/>
            <person name="Brakhage A.A."/>
            <person name="Guthke R."/>
            <person name="Hertweck C."/>
            <person name="Linde J."/>
        </authorList>
    </citation>
    <scope>NUCLEOTIDE SEQUENCE [LARGE SCALE GENOMIC DNA]</scope>
</reference>
<dbReference type="AlphaFoldDB" id="A0A0A1SWX1"/>
<evidence type="ECO:0000313" key="2">
    <source>
        <dbReference type="Proteomes" id="UP000039046"/>
    </source>
</evidence>
<evidence type="ECO:0008006" key="3">
    <source>
        <dbReference type="Google" id="ProtNLM"/>
    </source>
</evidence>
<sequence>MSRSLDIVSPGWGGSRLEVVDPSTSAVLYKYETKGFLKKHIEITRTSEKPSGQDLLVGKITFPSWSSGINIDMGNEQVTLKRPKMFSSSYTFASRTLSGKWKHPSSLSSRIELITTAGDVVAKFGHASWSFSKKGTLEVFGNPSQQELDMVMITAFTMIAVHRRNSNGAAAGASAGGAAAGAGGGGGGC</sequence>
<dbReference type="EMBL" id="CDHN01000001">
    <property type="protein sequence ID" value="CEJ82806.1"/>
    <property type="molecule type" value="Genomic_DNA"/>
</dbReference>
<gene>
    <name evidence="1" type="ORF">VHEMI02853</name>
</gene>
<protein>
    <recommendedName>
        <fullName evidence="3">Tubby C-terminal-like domain-containing protein</fullName>
    </recommendedName>
</protein>
<dbReference type="Proteomes" id="UP000039046">
    <property type="component" value="Unassembled WGS sequence"/>
</dbReference>
<keyword evidence="2" id="KW-1185">Reference proteome</keyword>
<organism evidence="1 2">
    <name type="scientific">[Torrubiella] hemipterigena</name>
    <dbReference type="NCBI Taxonomy" id="1531966"/>
    <lineage>
        <taxon>Eukaryota</taxon>
        <taxon>Fungi</taxon>
        <taxon>Dikarya</taxon>
        <taxon>Ascomycota</taxon>
        <taxon>Pezizomycotina</taxon>
        <taxon>Sordariomycetes</taxon>
        <taxon>Hypocreomycetidae</taxon>
        <taxon>Hypocreales</taxon>
        <taxon>Clavicipitaceae</taxon>
        <taxon>Clavicipitaceae incertae sedis</taxon>
        <taxon>'Torrubiella' clade</taxon>
    </lineage>
</organism>
<accession>A0A0A1SWX1</accession>
<evidence type="ECO:0000313" key="1">
    <source>
        <dbReference type="EMBL" id="CEJ82806.1"/>
    </source>
</evidence>
<proteinExistence type="predicted"/>
<dbReference type="HOGENOM" id="CLU_1462323_0_0_1"/>